<evidence type="ECO:0000313" key="1">
    <source>
        <dbReference type="EMBL" id="KKM23589.1"/>
    </source>
</evidence>
<name>A0A0F9IUC7_9ZZZZ</name>
<accession>A0A0F9IUC7</accession>
<gene>
    <name evidence="1" type="ORF">LCGC14_1613640</name>
</gene>
<dbReference type="EMBL" id="LAZR01013094">
    <property type="protein sequence ID" value="KKM23589.1"/>
    <property type="molecule type" value="Genomic_DNA"/>
</dbReference>
<comment type="caution">
    <text evidence="1">The sequence shown here is derived from an EMBL/GenBank/DDBJ whole genome shotgun (WGS) entry which is preliminary data.</text>
</comment>
<sequence>MAEALWVEEKITGGWFAQARMVVQGGRMVVAELRLSAISKTPPGGITQEVVRRVSLGSFGPYVLAAKSFVDTGRAGRSIPPRPRP</sequence>
<dbReference type="AlphaFoldDB" id="A0A0F9IUC7"/>
<reference evidence="1" key="1">
    <citation type="journal article" date="2015" name="Nature">
        <title>Complex archaea that bridge the gap between prokaryotes and eukaryotes.</title>
        <authorList>
            <person name="Spang A."/>
            <person name="Saw J.H."/>
            <person name="Jorgensen S.L."/>
            <person name="Zaremba-Niedzwiedzka K."/>
            <person name="Martijn J."/>
            <person name="Lind A.E."/>
            <person name="van Eijk R."/>
            <person name="Schleper C."/>
            <person name="Guy L."/>
            <person name="Ettema T.J."/>
        </authorList>
    </citation>
    <scope>NUCLEOTIDE SEQUENCE</scope>
</reference>
<feature type="non-terminal residue" evidence="1">
    <location>
        <position position="85"/>
    </location>
</feature>
<proteinExistence type="predicted"/>
<protein>
    <submittedName>
        <fullName evidence="1">Uncharacterized protein</fullName>
    </submittedName>
</protein>
<organism evidence="1">
    <name type="scientific">marine sediment metagenome</name>
    <dbReference type="NCBI Taxonomy" id="412755"/>
    <lineage>
        <taxon>unclassified sequences</taxon>
        <taxon>metagenomes</taxon>
        <taxon>ecological metagenomes</taxon>
    </lineage>
</organism>